<keyword evidence="8 14" id="KW-0227">DNA damage</keyword>
<dbReference type="GO" id="GO:0006284">
    <property type="term" value="P:base-excision repair"/>
    <property type="evidence" value="ECO:0007669"/>
    <property type="project" value="UniProtKB-UniRule"/>
</dbReference>
<keyword evidence="11" id="KW-0411">Iron-sulfur</keyword>
<evidence type="ECO:0000256" key="8">
    <source>
        <dbReference type="ARBA" id="ARBA00022763"/>
    </source>
</evidence>
<evidence type="ECO:0000256" key="4">
    <source>
        <dbReference type="ARBA" id="ARBA00012045"/>
    </source>
</evidence>
<evidence type="ECO:0000256" key="5">
    <source>
        <dbReference type="ARBA" id="ARBA00022023"/>
    </source>
</evidence>
<dbReference type="GO" id="GO:0051539">
    <property type="term" value="F:4 iron, 4 sulfur cluster binding"/>
    <property type="evidence" value="ECO:0007669"/>
    <property type="project" value="UniProtKB-UniRule"/>
</dbReference>
<dbReference type="EMBL" id="QYYA01000005">
    <property type="protein sequence ID" value="RJG16586.1"/>
    <property type="molecule type" value="Genomic_DNA"/>
</dbReference>
<dbReference type="SUPFAM" id="SSF55811">
    <property type="entry name" value="Nudix"/>
    <property type="match status" value="1"/>
</dbReference>
<keyword evidence="17" id="KW-1185">Reference proteome</keyword>
<gene>
    <name evidence="16" type="ORF">D4A39_14800</name>
</gene>
<evidence type="ECO:0000259" key="15">
    <source>
        <dbReference type="SMART" id="SM00478"/>
    </source>
</evidence>
<dbReference type="Gene3D" id="1.10.340.30">
    <property type="entry name" value="Hypothetical protein, domain 2"/>
    <property type="match status" value="1"/>
</dbReference>
<dbReference type="InterPro" id="IPR023170">
    <property type="entry name" value="HhH_base_excis_C"/>
</dbReference>
<dbReference type="Proteomes" id="UP000283734">
    <property type="component" value="Unassembled WGS sequence"/>
</dbReference>
<keyword evidence="12" id="KW-0234">DNA repair</keyword>
<dbReference type="PANTHER" id="PTHR42944">
    <property type="entry name" value="ADENINE DNA GLYCOSYLASE"/>
    <property type="match status" value="1"/>
</dbReference>
<dbReference type="FunFam" id="1.10.340.30:FF:000002">
    <property type="entry name" value="Adenine DNA glycosylase"/>
    <property type="match status" value="1"/>
</dbReference>
<dbReference type="PANTHER" id="PTHR42944:SF1">
    <property type="entry name" value="ADENINE DNA GLYCOSYLASE"/>
    <property type="match status" value="1"/>
</dbReference>
<evidence type="ECO:0000256" key="14">
    <source>
        <dbReference type="RuleBase" id="RU365096"/>
    </source>
</evidence>
<comment type="similarity">
    <text evidence="3 14">Belongs to the Nth/MutY family.</text>
</comment>
<dbReference type="GO" id="GO:0046872">
    <property type="term" value="F:metal ion binding"/>
    <property type="evidence" value="ECO:0007669"/>
    <property type="project" value="UniProtKB-UniRule"/>
</dbReference>
<dbReference type="InterPro" id="IPR003265">
    <property type="entry name" value="HhH-GPD_domain"/>
</dbReference>
<dbReference type="GO" id="GO:0035485">
    <property type="term" value="F:adenine/guanine mispair binding"/>
    <property type="evidence" value="ECO:0007669"/>
    <property type="project" value="TreeGrafter"/>
</dbReference>
<protein>
    <recommendedName>
        <fullName evidence="5 14">Adenine DNA glycosylase</fullName>
        <ecNumber evidence="4 14">3.2.2.31</ecNumber>
    </recommendedName>
</protein>
<evidence type="ECO:0000256" key="11">
    <source>
        <dbReference type="ARBA" id="ARBA00023014"/>
    </source>
</evidence>
<dbReference type="EC" id="3.2.2.31" evidence="4 14"/>
<accession>A0A418XV54</accession>
<dbReference type="RefSeq" id="WP_119918504.1">
    <property type="nucleotide sequence ID" value="NZ_CAXGPP010000129.1"/>
</dbReference>
<comment type="cofactor">
    <cofactor evidence="14">
        <name>[4Fe-4S] cluster</name>
        <dbReference type="ChEBI" id="CHEBI:49883"/>
    </cofactor>
    <text evidence="14">Binds 1 [4Fe-4S] cluster.</text>
</comment>
<evidence type="ECO:0000256" key="12">
    <source>
        <dbReference type="ARBA" id="ARBA00023204"/>
    </source>
</evidence>
<dbReference type="NCBIfam" id="TIGR01084">
    <property type="entry name" value="mutY"/>
    <property type="match status" value="1"/>
</dbReference>
<keyword evidence="9" id="KW-0378">Hydrolase</keyword>
<evidence type="ECO:0000256" key="10">
    <source>
        <dbReference type="ARBA" id="ARBA00023004"/>
    </source>
</evidence>
<name>A0A418XV54_9GAMM</name>
<keyword evidence="6" id="KW-0004">4Fe-4S</keyword>
<evidence type="ECO:0000256" key="9">
    <source>
        <dbReference type="ARBA" id="ARBA00022801"/>
    </source>
</evidence>
<dbReference type="SUPFAM" id="SSF48150">
    <property type="entry name" value="DNA-glycosylase"/>
    <property type="match status" value="1"/>
</dbReference>
<organism evidence="16 17">
    <name type="scientific">Alcanivorax profundi</name>
    <dbReference type="NCBI Taxonomy" id="2338368"/>
    <lineage>
        <taxon>Bacteria</taxon>
        <taxon>Pseudomonadati</taxon>
        <taxon>Pseudomonadota</taxon>
        <taxon>Gammaproteobacteria</taxon>
        <taxon>Oceanospirillales</taxon>
        <taxon>Alcanivoracaceae</taxon>
        <taxon>Alcanivorax</taxon>
    </lineage>
</organism>
<dbReference type="NCBIfam" id="NF008132">
    <property type="entry name" value="PRK10880.1"/>
    <property type="match status" value="1"/>
</dbReference>
<dbReference type="InterPro" id="IPR000445">
    <property type="entry name" value="HhH_motif"/>
</dbReference>
<keyword evidence="10 14" id="KW-0408">Iron</keyword>
<dbReference type="GO" id="GO:0006298">
    <property type="term" value="P:mismatch repair"/>
    <property type="evidence" value="ECO:0007669"/>
    <property type="project" value="TreeGrafter"/>
</dbReference>
<dbReference type="OrthoDB" id="9802365at2"/>
<dbReference type="GO" id="GO:0034039">
    <property type="term" value="F:8-oxo-7,8-dihydroguanine DNA N-glycosylase activity"/>
    <property type="evidence" value="ECO:0007669"/>
    <property type="project" value="TreeGrafter"/>
</dbReference>
<keyword evidence="7" id="KW-0479">Metal-binding</keyword>
<dbReference type="InterPro" id="IPR005760">
    <property type="entry name" value="A/G_AdeGlyc_MutY"/>
</dbReference>
<evidence type="ECO:0000256" key="7">
    <source>
        <dbReference type="ARBA" id="ARBA00022723"/>
    </source>
</evidence>
<comment type="caution">
    <text evidence="16">The sequence shown here is derived from an EMBL/GenBank/DDBJ whole genome shotgun (WGS) entry which is preliminary data.</text>
</comment>
<evidence type="ECO:0000313" key="16">
    <source>
        <dbReference type="EMBL" id="RJG16586.1"/>
    </source>
</evidence>
<dbReference type="GO" id="GO:0032357">
    <property type="term" value="F:oxidized purine DNA binding"/>
    <property type="evidence" value="ECO:0007669"/>
    <property type="project" value="TreeGrafter"/>
</dbReference>
<proteinExistence type="inferred from homology"/>
<dbReference type="CDD" id="cd03431">
    <property type="entry name" value="NUDIX_DNA_Glycosylase_C-MutY"/>
    <property type="match status" value="1"/>
</dbReference>
<dbReference type="Gene3D" id="3.90.79.10">
    <property type="entry name" value="Nucleoside Triphosphate Pyrophosphohydrolase"/>
    <property type="match status" value="1"/>
</dbReference>
<dbReference type="InterPro" id="IPR029119">
    <property type="entry name" value="MutY_C"/>
</dbReference>
<sequence>MPIESLSPKRFSQALLAWYDQHGRQDLPWQHPRTPYQVWISEIMLQQTQVATVIPYFERFMERFPDVQTLALAEQDEVLHLWTGLGYYARARNLHKCARQLLENYQGEFPNTVDEMATLPGIGRSTAGAILAQSRGVRAAILDGNVKRVLARYHAVPGWPGKKPVETRLWELSEHYTPDTRLADYTQAIMDLGATLCRRGTPDCGACPLQRGCQAHANGNPQDYPGKKPKKALPVRATTMLILRDPTGRVWLEQRPQQGIWGGLWCFPQTETEHPLAEALSARAFSAVDAPQPLASFRHTFSHYHLDISPLEVTVQAAGTRDTTSLGDGRWVDPRAPGKLGLAAPVKKLLATLDAPRQPRMV</sequence>
<evidence type="ECO:0000256" key="6">
    <source>
        <dbReference type="ARBA" id="ARBA00022485"/>
    </source>
</evidence>
<evidence type="ECO:0000256" key="2">
    <source>
        <dbReference type="ARBA" id="ARBA00002933"/>
    </source>
</evidence>
<dbReference type="Gene3D" id="1.10.1670.10">
    <property type="entry name" value="Helix-hairpin-Helix base-excision DNA repair enzymes (C-terminal)"/>
    <property type="match status" value="1"/>
</dbReference>
<evidence type="ECO:0000313" key="17">
    <source>
        <dbReference type="Proteomes" id="UP000283734"/>
    </source>
</evidence>
<dbReference type="CDD" id="cd00056">
    <property type="entry name" value="ENDO3c"/>
    <property type="match status" value="1"/>
</dbReference>
<feature type="domain" description="HhH-GPD" evidence="15">
    <location>
        <begin position="44"/>
        <end position="195"/>
    </location>
</feature>
<dbReference type="SMART" id="SM00478">
    <property type="entry name" value="ENDO3c"/>
    <property type="match status" value="1"/>
</dbReference>
<dbReference type="AlphaFoldDB" id="A0A418XV54"/>
<evidence type="ECO:0000256" key="3">
    <source>
        <dbReference type="ARBA" id="ARBA00008343"/>
    </source>
</evidence>
<keyword evidence="13 14" id="KW-0326">Glycosidase</keyword>
<dbReference type="InterPro" id="IPR015797">
    <property type="entry name" value="NUDIX_hydrolase-like_dom_sf"/>
</dbReference>
<dbReference type="InterPro" id="IPR044298">
    <property type="entry name" value="MIG/MutY"/>
</dbReference>
<dbReference type="GO" id="GO:0000701">
    <property type="term" value="F:purine-specific mismatch base pair DNA N-glycosylase activity"/>
    <property type="evidence" value="ECO:0007669"/>
    <property type="project" value="UniProtKB-EC"/>
</dbReference>
<reference evidence="16 17" key="1">
    <citation type="submission" date="2018-09" db="EMBL/GenBank/DDBJ databases">
        <title>Alcanivorax profundi sp. nov., isolated from 1000 m-depth seawater of the Mariana Trench.</title>
        <authorList>
            <person name="Liu J."/>
        </authorList>
    </citation>
    <scope>NUCLEOTIDE SEQUENCE [LARGE SCALE GENOMIC DNA]</scope>
    <source>
        <strain evidence="16 17">MTEO17</strain>
    </source>
</reference>
<evidence type="ECO:0000256" key="1">
    <source>
        <dbReference type="ARBA" id="ARBA00000843"/>
    </source>
</evidence>
<dbReference type="InterPro" id="IPR011257">
    <property type="entry name" value="DNA_glycosylase"/>
</dbReference>
<dbReference type="Pfam" id="PF00633">
    <property type="entry name" value="HHH"/>
    <property type="match status" value="1"/>
</dbReference>
<comment type="catalytic activity">
    <reaction evidence="1 14">
        <text>Hydrolyzes free adenine bases from 7,8-dihydro-8-oxoguanine:adenine mismatched double-stranded DNA, leaving an apurinic site.</text>
        <dbReference type="EC" id="3.2.2.31"/>
    </reaction>
</comment>
<comment type="function">
    <text evidence="2">Adenine glycosylase active on G-A mispairs. MutY also corrects error-prone DNA synthesis past GO lesions which are due to the oxidatively damaged form of guanine: 7,8-dihydro-8-oxoguanine (8-oxo-dGTP).</text>
</comment>
<dbReference type="Pfam" id="PF14815">
    <property type="entry name" value="NUDIX_4"/>
    <property type="match status" value="1"/>
</dbReference>
<dbReference type="Pfam" id="PF00730">
    <property type="entry name" value="HhH-GPD"/>
    <property type="match status" value="1"/>
</dbReference>
<evidence type="ECO:0000256" key="13">
    <source>
        <dbReference type="ARBA" id="ARBA00023295"/>
    </source>
</evidence>